<feature type="transmembrane region" description="Helical" evidence="1">
    <location>
        <begin position="51"/>
        <end position="71"/>
    </location>
</feature>
<evidence type="ECO:0000256" key="1">
    <source>
        <dbReference type="SAM" id="Phobius"/>
    </source>
</evidence>
<name>A0A402A844_9CHLR</name>
<dbReference type="AlphaFoldDB" id="A0A402A844"/>
<dbReference type="PANTHER" id="PTHR43229:SF2">
    <property type="entry name" value="NODULATION PROTEIN J"/>
    <property type="match status" value="1"/>
</dbReference>
<accession>A0A402A844</accession>
<feature type="transmembrane region" description="Helical" evidence="1">
    <location>
        <begin position="175"/>
        <end position="195"/>
    </location>
</feature>
<feature type="transmembrane region" description="Helical" evidence="1">
    <location>
        <begin position="91"/>
        <end position="111"/>
    </location>
</feature>
<evidence type="ECO:0000313" key="3">
    <source>
        <dbReference type="EMBL" id="GCE15176.1"/>
    </source>
</evidence>
<feature type="transmembrane region" description="Helical" evidence="1">
    <location>
        <begin position="266"/>
        <end position="284"/>
    </location>
</feature>
<gene>
    <name evidence="3" type="ORF">KTT_50350</name>
</gene>
<protein>
    <submittedName>
        <fullName evidence="3">Multidrug ABC transporter permease</fullName>
    </submittedName>
</protein>
<dbReference type="InterPro" id="IPR051784">
    <property type="entry name" value="Nod_factor_ABC_transporter"/>
</dbReference>
<feature type="transmembrane region" description="Helical" evidence="1">
    <location>
        <begin position="137"/>
        <end position="169"/>
    </location>
</feature>
<proteinExistence type="predicted"/>
<evidence type="ECO:0000259" key="2">
    <source>
        <dbReference type="PROSITE" id="PS51012"/>
    </source>
</evidence>
<keyword evidence="1" id="KW-1133">Transmembrane helix</keyword>
<dbReference type="PANTHER" id="PTHR43229">
    <property type="entry name" value="NODULATION PROTEIN J"/>
    <property type="match status" value="1"/>
</dbReference>
<evidence type="ECO:0000313" key="4">
    <source>
        <dbReference type="Proteomes" id="UP000287352"/>
    </source>
</evidence>
<feature type="transmembrane region" description="Helical" evidence="1">
    <location>
        <begin position="231"/>
        <end position="254"/>
    </location>
</feature>
<sequence length="300" mass="33858">MAQGKRQAAMPVSFCTSSIALENPRQRLTRYWRIIMAEMLKQHRMLFGGKLIYCSMLLWPALELGTAYYTFQPLAHAPGLRQHWPLAADARAVMLFFITGMLAYVFYWSLVQSSWMFSRERFEGTLEMMFLTPANRLVLMLANGTAALFQSVWLFLTFTVGLMALVGGLHMSHPMMLVLAFLSLFLPAMAWAVFLNSFCIFARDSSFFYSLLEPTMSFLSAVRLPPFVYPLAVRVVGSVLPLTTSLIILRAALLEGATLMQLMPQLVFLMGLTLVLFVLAAWALKRGEEHARHTGSLSLF</sequence>
<keyword evidence="1" id="KW-0472">Membrane</keyword>
<dbReference type="InterPro" id="IPR047817">
    <property type="entry name" value="ABC2_TM_bact-type"/>
</dbReference>
<dbReference type="PROSITE" id="PS51012">
    <property type="entry name" value="ABC_TM2"/>
    <property type="match status" value="1"/>
</dbReference>
<comment type="caution">
    <text evidence="3">The sequence shown here is derived from an EMBL/GenBank/DDBJ whole genome shotgun (WGS) entry which is preliminary data.</text>
</comment>
<organism evidence="3 4">
    <name type="scientific">Tengunoibacter tsumagoiensis</name>
    <dbReference type="NCBI Taxonomy" id="2014871"/>
    <lineage>
        <taxon>Bacteria</taxon>
        <taxon>Bacillati</taxon>
        <taxon>Chloroflexota</taxon>
        <taxon>Ktedonobacteria</taxon>
        <taxon>Ktedonobacterales</taxon>
        <taxon>Dictyobacteraceae</taxon>
        <taxon>Tengunoibacter</taxon>
    </lineage>
</organism>
<keyword evidence="4" id="KW-1185">Reference proteome</keyword>
<keyword evidence="1" id="KW-0812">Transmembrane</keyword>
<dbReference type="RefSeq" id="WP_218028991.1">
    <property type="nucleotide sequence ID" value="NZ_BIFR01000002.1"/>
</dbReference>
<dbReference type="EMBL" id="BIFR01000002">
    <property type="protein sequence ID" value="GCE15176.1"/>
    <property type="molecule type" value="Genomic_DNA"/>
</dbReference>
<reference evidence="4" key="1">
    <citation type="submission" date="2018-12" db="EMBL/GenBank/DDBJ databases">
        <title>Tengunoibacter tsumagoiensis gen. nov., sp. nov., Dictyobacter kobayashii sp. nov., D. alpinus sp. nov., and D. joshuensis sp. nov. and description of Dictyobacteraceae fam. nov. within the order Ktedonobacterales isolated from Tengu-no-mugimeshi.</title>
        <authorList>
            <person name="Wang C.M."/>
            <person name="Zheng Y."/>
            <person name="Sakai Y."/>
            <person name="Toyoda A."/>
            <person name="Minakuchi Y."/>
            <person name="Abe K."/>
            <person name="Yokota A."/>
            <person name="Yabe S."/>
        </authorList>
    </citation>
    <scope>NUCLEOTIDE SEQUENCE [LARGE SCALE GENOMIC DNA]</scope>
    <source>
        <strain evidence="4">Uno3</strain>
    </source>
</reference>
<feature type="domain" description="ABC transmembrane type-2" evidence="2">
    <location>
        <begin position="51"/>
        <end position="287"/>
    </location>
</feature>
<dbReference type="Proteomes" id="UP000287352">
    <property type="component" value="Unassembled WGS sequence"/>
</dbReference>